<sequence>MKKIGSSVLFVFAGILCPGFLAAQSVLPFEVVEYRPAPGQFVDYTPFLQEGQRVEDLDNAQVCAYLNSQCENLPFSYLISLGGFGGSITVRLKESLRNEEGADFKVYGNAFYDPAYTPALTEQPGGSAEPGIVWVSRDENGNGLPDDPWYELAGSMTDDTATMADYTITYYVPDSIGGDIPWRDSRGDTGCIARMDVHPQESYFPLWLASDSLVLSGRLLPSNARWETKPSGSSQWILYSYGWGYADNHPNNSELSNMDISWAVDAEGNPVELESIDFVRVVTAVNQQLDKGVGETSTEFAGVEPLARPSTGNEEAAVSGIHVWPNPCRDGFWCSLASGDAGAGQEAGLYDLSGRRVADLRLSVHPSYIDMENLPAGLYLLRAGHNHVKVLKK</sequence>
<feature type="signal peptide" evidence="1">
    <location>
        <begin position="1"/>
        <end position="23"/>
    </location>
</feature>
<dbReference type="Proteomes" id="UP000823612">
    <property type="component" value="Unassembled WGS sequence"/>
</dbReference>
<name>A0A9D9DQ23_9BACT</name>
<dbReference type="EMBL" id="JADIMZ010000023">
    <property type="protein sequence ID" value="MBO8431972.1"/>
    <property type="molecule type" value="Genomic_DNA"/>
</dbReference>
<reference evidence="2" key="1">
    <citation type="submission" date="2020-10" db="EMBL/GenBank/DDBJ databases">
        <authorList>
            <person name="Gilroy R."/>
        </authorList>
    </citation>
    <scope>NUCLEOTIDE SEQUENCE</scope>
    <source>
        <strain evidence="2">2889</strain>
    </source>
</reference>
<protein>
    <submittedName>
        <fullName evidence="2">T9SS type A sorting domain-containing protein</fullName>
    </submittedName>
</protein>
<reference evidence="2" key="2">
    <citation type="journal article" date="2021" name="PeerJ">
        <title>Extensive microbial diversity within the chicken gut microbiome revealed by metagenomics and culture.</title>
        <authorList>
            <person name="Gilroy R."/>
            <person name="Ravi A."/>
            <person name="Getino M."/>
            <person name="Pursley I."/>
            <person name="Horton D.L."/>
            <person name="Alikhan N.F."/>
            <person name="Baker D."/>
            <person name="Gharbi K."/>
            <person name="Hall N."/>
            <person name="Watson M."/>
            <person name="Adriaenssens E.M."/>
            <person name="Foster-Nyarko E."/>
            <person name="Jarju S."/>
            <person name="Secka A."/>
            <person name="Antonio M."/>
            <person name="Oren A."/>
            <person name="Chaudhuri R.R."/>
            <person name="La Ragione R."/>
            <person name="Hildebrand F."/>
            <person name="Pallen M.J."/>
        </authorList>
    </citation>
    <scope>NUCLEOTIDE SEQUENCE</scope>
    <source>
        <strain evidence="2">2889</strain>
    </source>
</reference>
<evidence type="ECO:0000313" key="2">
    <source>
        <dbReference type="EMBL" id="MBO8431972.1"/>
    </source>
</evidence>
<organism evidence="2 3">
    <name type="scientific">Candidatus Pullibacteroides excrementavium</name>
    <dbReference type="NCBI Taxonomy" id="2840905"/>
    <lineage>
        <taxon>Bacteria</taxon>
        <taxon>Pseudomonadati</taxon>
        <taxon>Bacteroidota</taxon>
        <taxon>Bacteroidia</taxon>
        <taxon>Bacteroidales</taxon>
        <taxon>Candidatus Pullibacteroides</taxon>
    </lineage>
</organism>
<feature type="chain" id="PRO_5039089723" evidence="1">
    <location>
        <begin position="24"/>
        <end position="393"/>
    </location>
</feature>
<dbReference type="AlphaFoldDB" id="A0A9D9DQ23"/>
<accession>A0A9D9DQ23</accession>
<comment type="caution">
    <text evidence="2">The sequence shown here is derived from an EMBL/GenBank/DDBJ whole genome shotgun (WGS) entry which is preliminary data.</text>
</comment>
<proteinExistence type="predicted"/>
<evidence type="ECO:0000313" key="3">
    <source>
        <dbReference type="Proteomes" id="UP000823612"/>
    </source>
</evidence>
<evidence type="ECO:0000256" key="1">
    <source>
        <dbReference type="SAM" id="SignalP"/>
    </source>
</evidence>
<gene>
    <name evidence="2" type="ORF">IAB08_01595</name>
</gene>
<keyword evidence="1" id="KW-0732">Signal</keyword>